<dbReference type="Pfam" id="PF18844">
    <property type="entry name" value="baeRF_family2"/>
    <property type="match status" value="1"/>
</dbReference>
<dbReference type="RefSeq" id="WP_182703556.1">
    <property type="nucleotide sequence ID" value="NZ_JACJII010000001.1"/>
</dbReference>
<dbReference type="Gene3D" id="3.30.1330.30">
    <property type="match status" value="1"/>
</dbReference>
<proteinExistence type="predicted"/>
<sequence>MKLAYLRPLYERPGPFASVYLATERHTADAAKALALRWRHARIELGRLGVDDATLDALEEIVTDRDNAAPGRALFATGGQVVHHEVLPEPPAQVTVEMSELPYVMPLLAVRPEPIPHVCVKADRMGAEIISVGDKRQVTTVDGVDWPIRKVRAGGWSESHFQRNAEETWEANAREVAAAVAREAEAVDAAVIIVAGDVRARELITGDLGEPWAGRAVITERGARNAGADEEPLEKEVARILRDVQDRHLAEVMARFREGHGRGDAVAGLEAVTEALRNGQVDTLLVAGGQVSGELWFGPQAHELATGEKTLQELGVPDPHRGPAGSVLARAAAATDAEILFPQELDAPGGLGAVLRYTQP</sequence>
<protein>
    <recommendedName>
        <fullName evidence="3">Peptide chain release factor 1</fullName>
    </recommendedName>
</protein>
<dbReference type="InterPro" id="IPR029064">
    <property type="entry name" value="Ribosomal_eL30-like_sf"/>
</dbReference>
<reference evidence="1 2" key="1">
    <citation type="submission" date="2020-08" db="EMBL/GenBank/DDBJ databases">
        <title>Sequencing the genomes of 1000 actinobacteria strains.</title>
        <authorList>
            <person name="Klenk H.-P."/>
        </authorList>
    </citation>
    <scope>NUCLEOTIDE SEQUENCE [LARGE SCALE GENOMIC DNA]</scope>
    <source>
        <strain evidence="1 2">DSM 45823</strain>
    </source>
</reference>
<dbReference type="SUPFAM" id="SSF55315">
    <property type="entry name" value="L30e-like"/>
    <property type="match status" value="1"/>
</dbReference>
<comment type="caution">
    <text evidence="1">The sequence shown here is derived from an EMBL/GenBank/DDBJ whole genome shotgun (WGS) entry which is preliminary data.</text>
</comment>
<dbReference type="EMBL" id="JACJII010000001">
    <property type="protein sequence ID" value="MBA9001124.1"/>
    <property type="molecule type" value="Genomic_DNA"/>
</dbReference>
<organism evidence="1 2">
    <name type="scientific">Thermomonospora cellulosilytica</name>
    <dbReference type="NCBI Taxonomy" id="1411118"/>
    <lineage>
        <taxon>Bacteria</taxon>
        <taxon>Bacillati</taxon>
        <taxon>Actinomycetota</taxon>
        <taxon>Actinomycetes</taxon>
        <taxon>Streptosporangiales</taxon>
        <taxon>Thermomonosporaceae</taxon>
        <taxon>Thermomonospora</taxon>
    </lineage>
</organism>
<dbReference type="InterPro" id="IPR042226">
    <property type="entry name" value="eFR1_2_sf"/>
</dbReference>
<dbReference type="SUPFAM" id="SSF53137">
    <property type="entry name" value="Translational machinery components"/>
    <property type="match status" value="1"/>
</dbReference>
<evidence type="ECO:0000313" key="2">
    <source>
        <dbReference type="Proteomes" id="UP000539313"/>
    </source>
</evidence>
<evidence type="ECO:0008006" key="3">
    <source>
        <dbReference type="Google" id="ProtNLM"/>
    </source>
</evidence>
<dbReference type="Proteomes" id="UP000539313">
    <property type="component" value="Unassembled WGS sequence"/>
</dbReference>
<gene>
    <name evidence="1" type="ORF">HNR21_000006</name>
</gene>
<dbReference type="InterPro" id="IPR040701">
    <property type="entry name" value="Bact_RF_family2"/>
</dbReference>
<keyword evidence="2" id="KW-1185">Reference proteome</keyword>
<dbReference type="Gene3D" id="3.30.420.60">
    <property type="entry name" value="eRF1 domain 2"/>
    <property type="match status" value="1"/>
</dbReference>
<name>A0A7W3R649_9ACTN</name>
<dbReference type="AlphaFoldDB" id="A0A7W3R649"/>
<accession>A0A7W3R649</accession>
<evidence type="ECO:0000313" key="1">
    <source>
        <dbReference type="EMBL" id="MBA9001124.1"/>
    </source>
</evidence>